<comment type="caution">
    <text evidence="6">The sequence shown here is derived from an EMBL/GenBank/DDBJ whole genome shotgun (WGS) entry which is preliminary data.</text>
</comment>
<dbReference type="GO" id="GO:0016020">
    <property type="term" value="C:membrane"/>
    <property type="evidence" value="ECO:0007669"/>
    <property type="project" value="UniProtKB-SubCell"/>
</dbReference>
<sequence>MAKKIVGVPYISASIAIASGIFGNALDPAILRASGIRNKNAIVGALGTVAHSIGTARSLDKGKQPIAYGGLAMCINGLMTAVIAPYIVNLVLSLSY</sequence>
<reference evidence="6" key="1">
    <citation type="journal article" date="2014" name="Int. J. Syst. Evol. Microbiol.">
        <title>Complete genome sequence of Corynebacterium casei LMG S-19264T (=DSM 44701T), isolated from a smear-ripened cheese.</title>
        <authorList>
            <consortium name="US DOE Joint Genome Institute (JGI-PGF)"/>
            <person name="Walter F."/>
            <person name="Albersmeier A."/>
            <person name="Kalinowski J."/>
            <person name="Ruckert C."/>
        </authorList>
    </citation>
    <scope>NUCLEOTIDE SEQUENCE</scope>
    <source>
        <strain evidence="6">KCTC 12113</strain>
    </source>
</reference>
<evidence type="ECO:0000256" key="5">
    <source>
        <dbReference type="SAM" id="Phobius"/>
    </source>
</evidence>
<dbReference type="PANTHER" id="PTHR30249">
    <property type="entry name" value="PUTATIVE SEROTONIN TRANSPORTER"/>
    <property type="match status" value="1"/>
</dbReference>
<protein>
    <recommendedName>
        <fullName evidence="8">LrgB family protein</fullName>
    </recommendedName>
</protein>
<dbReference type="AlphaFoldDB" id="A0A918MKW8"/>
<accession>A0A918MKW8</accession>
<dbReference type="PANTHER" id="PTHR30249:SF0">
    <property type="entry name" value="PLASTIDAL GLYCOLATE_GLYCERATE TRANSLOCATOR 1, CHLOROPLASTIC"/>
    <property type="match status" value="1"/>
</dbReference>
<proteinExistence type="predicted"/>
<keyword evidence="4 5" id="KW-0472">Membrane</keyword>
<comment type="subcellular location">
    <subcellularLocation>
        <location evidence="1">Membrane</location>
        <topology evidence="1">Multi-pass membrane protein</topology>
    </subcellularLocation>
</comment>
<evidence type="ECO:0008006" key="8">
    <source>
        <dbReference type="Google" id="ProtNLM"/>
    </source>
</evidence>
<reference evidence="6" key="2">
    <citation type="submission" date="2020-09" db="EMBL/GenBank/DDBJ databases">
        <authorList>
            <person name="Sun Q."/>
            <person name="Kim S."/>
        </authorList>
    </citation>
    <scope>NUCLEOTIDE SEQUENCE</scope>
    <source>
        <strain evidence="6">KCTC 12113</strain>
    </source>
</reference>
<dbReference type="Proteomes" id="UP000634668">
    <property type="component" value="Unassembled WGS sequence"/>
</dbReference>
<dbReference type="InterPro" id="IPR007300">
    <property type="entry name" value="CidB/LrgB"/>
</dbReference>
<evidence type="ECO:0000313" key="7">
    <source>
        <dbReference type="Proteomes" id="UP000634668"/>
    </source>
</evidence>
<dbReference type="EMBL" id="BMWP01000013">
    <property type="protein sequence ID" value="GGW36293.1"/>
    <property type="molecule type" value="Genomic_DNA"/>
</dbReference>
<keyword evidence="3 5" id="KW-1133">Transmembrane helix</keyword>
<feature type="transmembrane region" description="Helical" evidence="5">
    <location>
        <begin position="66"/>
        <end position="88"/>
    </location>
</feature>
<dbReference type="RefSeq" id="WP_051315582.1">
    <property type="nucleotide sequence ID" value="NZ_BMWP01000013.1"/>
</dbReference>
<gene>
    <name evidence="6" type="ORF">GCM10007383_21540</name>
</gene>
<evidence type="ECO:0000256" key="3">
    <source>
        <dbReference type="ARBA" id="ARBA00022989"/>
    </source>
</evidence>
<evidence type="ECO:0000256" key="2">
    <source>
        <dbReference type="ARBA" id="ARBA00022692"/>
    </source>
</evidence>
<name>A0A918MKW8_9FLAO</name>
<keyword evidence="7" id="KW-1185">Reference proteome</keyword>
<organism evidence="6 7">
    <name type="scientific">Arenibacter certesii</name>
    <dbReference type="NCBI Taxonomy" id="228955"/>
    <lineage>
        <taxon>Bacteria</taxon>
        <taxon>Pseudomonadati</taxon>
        <taxon>Bacteroidota</taxon>
        <taxon>Flavobacteriia</taxon>
        <taxon>Flavobacteriales</taxon>
        <taxon>Flavobacteriaceae</taxon>
        <taxon>Arenibacter</taxon>
    </lineage>
</organism>
<evidence type="ECO:0000256" key="4">
    <source>
        <dbReference type="ARBA" id="ARBA00023136"/>
    </source>
</evidence>
<keyword evidence="2 5" id="KW-0812">Transmembrane</keyword>
<dbReference type="Pfam" id="PF04172">
    <property type="entry name" value="LrgB"/>
    <property type="match status" value="1"/>
</dbReference>
<evidence type="ECO:0000256" key="1">
    <source>
        <dbReference type="ARBA" id="ARBA00004141"/>
    </source>
</evidence>
<evidence type="ECO:0000313" key="6">
    <source>
        <dbReference type="EMBL" id="GGW36293.1"/>
    </source>
</evidence>